<reference evidence="1 2" key="1">
    <citation type="submission" date="2020-04" db="EMBL/GenBank/DDBJ databases">
        <authorList>
            <person name="De Canck E."/>
        </authorList>
    </citation>
    <scope>NUCLEOTIDE SEQUENCE [LARGE SCALE GENOMIC DNA]</scope>
    <source>
        <strain evidence="1 2">LMG 22037</strain>
    </source>
</reference>
<accession>A0A6J5CLB4</accession>
<protein>
    <submittedName>
        <fullName evidence="1">Uncharacterized protein</fullName>
    </submittedName>
</protein>
<evidence type="ECO:0000313" key="2">
    <source>
        <dbReference type="Proteomes" id="UP000494249"/>
    </source>
</evidence>
<sequence>MTNDDKPAAGDSQQQAEALQALAGYLERSLDRACSVIMMRHTADVCTVYLGDPESTRAELKQIGAISIPLANEMLGSTSSGANLLQIGDQHYRFSRIFGQVDGVAAVVFAAL</sequence>
<name>A0A6J5CLB4_9BURK</name>
<evidence type="ECO:0000313" key="1">
    <source>
        <dbReference type="EMBL" id="CAB3738245.1"/>
    </source>
</evidence>
<dbReference type="RefSeq" id="WP_035484118.1">
    <property type="nucleotide sequence ID" value="NZ_CADFGL010000055.1"/>
</dbReference>
<gene>
    <name evidence="1" type="ORF">LMG22037_06218</name>
</gene>
<proteinExistence type="predicted"/>
<dbReference type="Proteomes" id="UP000494249">
    <property type="component" value="Unassembled WGS sequence"/>
</dbReference>
<dbReference type="EMBL" id="CADIKB010000058">
    <property type="protein sequence ID" value="CAB3738245.1"/>
    <property type="molecule type" value="Genomic_DNA"/>
</dbReference>
<dbReference type="AlphaFoldDB" id="A0A6J5CLB4"/>
<organism evidence="1 2">
    <name type="scientific">Paraburkholderia phenoliruptrix</name>
    <dbReference type="NCBI Taxonomy" id="252970"/>
    <lineage>
        <taxon>Bacteria</taxon>
        <taxon>Pseudomonadati</taxon>
        <taxon>Pseudomonadota</taxon>
        <taxon>Betaproteobacteria</taxon>
        <taxon>Burkholderiales</taxon>
        <taxon>Burkholderiaceae</taxon>
        <taxon>Paraburkholderia</taxon>
    </lineage>
</organism>